<dbReference type="EMBL" id="REGN01003828">
    <property type="protein sequence ID" value="RNA20527.1"/>
    <property type="molecule type" value="Genomic_DNA"/>
</dbReference>
<comment type="caution">
    <text evidence="1">The sequence shown here is derived from an EMBL/GenBank/DDBJ whole genome shotgun (WGS) entry which is preliminary data.</text>
</comment>
<dbReference type="AlphaFoldDB" id="A0A3M7RAH4"/>
<dbReference type="Proteomes" id="UP000276133">
    <property type="component" value="Unassembled WGS sequence"/>
</dbReference>
<gene>
    <name evidence="1" type="ORF">BpHYR1_043926</name>
</gene>
<sequence length="67" mass="8076">MYEKIYNNLQHKLCIYCLPSLKSIDLNSRYFELCWVKFDAEFVHDLKYAYAFQELAVETAVFLMLLK</sequence>
<organism evidence="1 2">
    <name type="scientific">Brachionus plicatilis</name>
    <name type="common">Marine rotifer</name>
    <name type="synonym">Brachionus muelleri</name>
    <dbReference type="NCBI Taxonomy" id="10195"/>
    <lineage>
        <taxon>Eukaryota</taxon>
        <taxon>Metazoa</taxon>
        <taxon>Spiralia</taxon>
        <taxon>Gnathifera</taxon>
        <taxon>Rotifera</taxon>
        <taxon>Eurotatoria</taxon>
        <taxon>Monogononta</taxon>
        <taxon>Pseudotrocha</taxon>
        <taxon>Ploima</taxon>
        <taxon>Brachionidae</taxon>
        <taxon>Brachionus</taxon>
    </lineage>
</organism>
<accession>A0A3M7RAH4</accession>
<evidence type="ECO:0000313" key="1">
    <source>
        <dbReference type="EMBL" id="RNA20527.1"/>
    </source>
</evidence>
<protein>
    <submittedName>
        <fullName evidence="1">Uncharacterized protein</fullName>
    </submittedName>
</protein>
<proteinExistence type="predicted"/>
<evidence type="ECO:0000313" key="2">
    <source>
        <dbReference type="Proteomes" id="UP000276133"/>
    </source>
</evidence>
<keyword evidence="2" id="KW-1185">Reference proteome</keyword>
<reference evidence="1 2" key="1">
    <citation type="journal article" date="2018" name="Sci. Rep.">
        <title>Genomic signatures of local adaptation to the degree of environmental predictability in rotifers.</title>
        <authorList>
            <person name="Franch-Gras L."/>
            <person name="Hahn C."/>
            <person name="Garcia-Roger E.M."/>
            <person name="Carmona M.J."/>
            <person name="Serra M."/>
            <person name="Gomez A."/>
        </authorList>
    </citation>
    <scope>NUCLEOTIDE SEQUENCE [LARGE SCALE GENOMIC DNA]</scope>
    <source>
        <strain evidence="1">HYR1</strain>
    </source>
</reference>
<name>A0A3M7RAH4_BRAPC</name>